<sequence length="87" mass="9824">MTQSPSVVIFRTRENLEAPDQSPILLAPHPLLLSQNLGMGSDVDPPCFKQYRYAKLHRLGVILLELARISWNDSLKRCGLENDLEGH</sequence>
<accession>U4KYW5</accession>
<name>U4KYW5_PYROM</name>
<organism evidence="1 2">
    <name type="scientific">Pyronema omphalodes (strain CBS 100304)</name>
    <name type="common">Pyronema confluens</name>
    <dbReference type="NCBI Taxonomy" id="1076935"/>
    <lineage>
        <taxon>Eukaryota</taxon>
        <taxon>Fungi</taxon>
        <taxon>Dikarya</taxon>
        <taxon>Ascomycota</taxon>
        <taxon>Pezizomycotina</taxon>
        <taxon>Pezizomycetes</taxon>
        <taxon>Pezizales</taxon>
        <taxon>Pyronemataceae</taxon>
        <taxon>Pyronema</taxon>
    </lineage>
</organism>
<dbReference type="Proteomes" id="UP000018144">
    <property type="component" value="Unassembled WGS sequence"/>
</dbReference>
<evidence type="ECO:0000313" key="2">
    <source>
        <dbReference type="Proteomes" id="UP000018144"/>
    </source>
</evidence>
<dbReference type="EMBL" id="HF935357">
    <property type="protein sequence ID" value="CCX07596.1"/>
    <property type="molecule type" value="Genomic_DNA"/>
</dbReference>
<reference evidence="1 2" key="1">
    <citation type="journal article" date="2013" name="PLoS Genet.">
        <title>The genome and development-dependent transcriptomes of Pyronema confluens: a window into fungal evolution.</title>
        <authorList>
            <person name="Traeger S."/>
            <person name="Altegoer F."/>
            <person name="Freitag M."/>
            <person name="Gabaldon T."/>
            <person name="Kempken F."/>
            <person name="Kumar A."/>
            <person name="Marcet-Houben M."/>
            <person name="Poggeler S."/>
            <person name="Stajich J.E."/>
            <person name="Nowrousian M."/>
        </authorList>
    </citation>
    <scope>NUCLEOTIDE SEQUENCE [LARGE SCALE GENOMIC DNA]</scope>
    <source>
        <strain evidence="2">CBS 100304</strain>
        <tissue evidence="1">Vegetative mycelium</tissue>
    </source>
</reference>
<protein>
    <submittedName>
        <fullName evidence="1">Uncharacterized protein</fullName>
    </submittedName>
</protein>
<gene>
    <name evidence="1" type="ORF">PCON_07185</name>
</gene>
<evidence type="ECO:0000313" key="1">
    <source>
        <dbReference type="EMBL" id="CCX07596.1"/>
    </source>
</evidence>
<keyword evidence="2" id="KW-1185">Reference proteome</keyword>
<proteinExistence type="predicted"/>
<dbReference type="AlphaFoldDB" id="U4KYW5"/>